<feature type="signal peptide" evidence="7">
    <location>
        <begin position="1"/>
        <end position="25"/>
    </location>
</feature>
<feature type="compositionally biased region" description="Pro residues" evidence="5">
    <location>
        <begin position="528"/>
        <end position="555"/>
    </location>
</feature>
<dbReference type="GO" id="GO:0030036">
    <property type="term" value="P:actin cytoskeleton organization"/>
    <property type="evidence" value="ECO:0000318"/>
    <property type="project" value="GO_Central"/>
</dbReference>
<dbReference type="PANTHER" id="PTHR23213:SF269">
    <property type="entry name" value="FORMIN-LIKE PROTEIN 5"/>
    <property type="match status" value="1"/>
</dbReference>
<evidence type="ECO:0000259" key="8">
    <source>
        <dbReference type="PROSITE" id="PS51444"/>
    </source>
</evidence>
<keyword evidence="10" id="KW-1185">Reference proteome</keyword>
<dbReference type="AlphaFoldDB" id="A0A0K9PKE5"/>
<accession>A0A0K9PKE5</accession>
<dbReference type="GO" id="GO:0045010">
    <property type="term" value="P:actin nucleation"/>
    <property type="evidence" value="ECO:0007669"/>
    <property type="project" value="InterPro"/>
</dbReference>
<dbReference type="EMBL" id="LFYR01000769">
    <property type="protein sequence ID" value="KMZ69434.1"/>
    <property type="molecule type" value="Genomic_DNA"/>
</dbReference>
<name>A0A0K9PKE5_ZOSMR</name>
<keyword evidence="6" id="KW-0472">Membrane</keyword>
<evidence type="ECO:0000256" key="1">
    <source>
        <dbReference type="ARBA" id="ARBA00004167"/>
    </source>
</evidence>
<dbReference type="OrthoDB" id="1668162at2759"/>
<comment type="similarity">
    <text evidence="3">Belongs to the formin-like family. Class-I subfamily.</text>
</comment>
<evidence type="ECO:0000256" key="4">
    <source>
        <dbReference type="RuleBase" id="RU361260"/>
    </source>
</evidence>
<keyword evidence="6" id="KW-1133">Transmembrane helix</keyword>
<dbReference type="PROSITE" id="PS51444">
    <property type="entry name" value="FH2"/>
    <property type="match status" value="1"/>
</dbReference>
<dbReference type="SUPFAM" id="SSF101447">
    <property type="entry name" value="Formin homology 2 domain (FH2 domain)"/>
    <property type="match status" value="1"/>
</dbReference>
<feature type="domain" description="FH2" evidence="8">
    <location>
        <begin position="572"/>
        <end position="1000"/>
    </location>
</feature>
<evidence type="ECO:0000256" key="3">
    <source>
        <dbReference type="ARBA" id="ARBA00025793"/>
    </source>
</evidence>
<feature type="region of interest" description="Disordered" evidence="5">
    <location>
        <begin position="268"/>
        <end position="357"/>
    </location>
</feature>
<dbReference type="InterPro" id="IPR042201">
    <property type="entry name" value="FH2_Formin_sf"/>
</dbReference>
<dbReference type="GO" id="GO:0016020">
    <property type="term" value="C:membrane"/>
    <property type="evidence" value="ECO:0007669"/>
    <property type="project" value="UniProtKB-SubCell"/>
</dbReference>
<evidence type="ECO:0000313" key="10">
    <source>
        <dbReference type="Proteomes" id="UP000036987"/>
    </source>
</evidence>
<dbReference type="Pfam" id="PF02181">
    <property type="entry name" value="FH2"/>
    <property type="match status" value="1"/>
</dbReference>
<keyword evidence="6" id="KW-0812">Transmembrane</keyword>
<dbReference type="GO" id="GO:0005856">
    <property type="term" value="C:cytoskeleton"/>
    <property type="evidence" value="ECO:0000318"/>
    <property type="project" value="GO_Central"/>
</dbReference>
<evidence type="ECO:0000256" key="5">
    <source>
        <dbReference type="SAM" id="MobiDB-lite"/>
    </source>
</evidence>
<dbReference type="Proteomes" id="UP000036987">
    <property type="component" value="Unassembled WGS sequence"/>
</dbReference>
<evidence type="ECO:0000256" key="7">
    <source>
        <dbReference type="SAM" id="SignalP"/>
    </source>
</evidence>
<dbReference type="PANTHER" id="PTHR23213">
    <property type="entry name" value="FORMIN-RELATED"/>
    <property type="match status" value="1"/>
</dbReference>
<feature type="compositionally biased region" description="Pro residues" evidence="5">
    <location>
        <begin position="495"/>
        <end position="504"/>
    </location>
</feature>
<feature type="transmembrane region" description="Helical" evidence="6">
    <location>
        <begin position="208"/>
        <end position="231"/>
    </location>
</feature>
<comment type="caution">
    <text evidence="9">The sequence shown here is derived from an EMBL/GenBank/DDBJ whole genome shotgun (WGS) entry which is preliminary data.</text>
</comment>
<protein>
    <recommendedName>
        <fullName evidence="4">Formin-like protein</fullName>
    </recommendedName>
</protein>
<dbReference type="SMART" id="SM00498">
    <property type="entry name" value="FH2"/>
    <property type="match status" value="1"/>
</dbReference>
<dbReference type="Gene3D" id="1.20.58.2220">
    <property type="entry name" value="Formin, FH2 domain"/>
    <property type="match status" value="1"/>
</dbReference>
<keyword evidence="2 7" id="KW-0732">Signal</keyword>
<feature type="compositionally biased region" description="Low complexity" evidence="5">
    <location>
        <begin position="397"/>
        <end position="417"/>
    </location>
</feature>
<dbReference type="GO" id="GO:0051015">
    <property type="term" value="F:actin filament binding"/>
    <property type="evidence" value="ECO:0000318"/>
    <property type="project" value="GO_Central"/>
</dbReference>
<feature type="compositionally biased region" description="Polar residues" evidence="5">
    <location>
        <begin position="271"/>
        <end position="354"/>
    </location>
</feature>
<sequence>MRSGFVVSPFTAFLILLLLPTFVFAAARDFPKEDDQISVESWLVLQCTYKMVNDYIEDANTKISCHFQLNPHYSFLNWLGIFNFQFHASVHSHTSFYELYSEPLMFTEHSASRCRLIGHRRNLLQIRTFPADKPPDFELPRDLDFKDILVLPAASESAFSSSPPEVSPTSPIAPVIFDVPPSSVQSPSPPSNSTVTPLEKNSTDIRPIIIGIVLTGAAFFILLALLFCCFYRHRRQKDKEKTGLGFEETIDDPPPLLNLNMRHSKRADGLSCSTASTTQNGVISSSGRNLSSNHNPSLAINPSFSHNSSTHNPSSVLNPSLSCDQSSIHNPSSSYNPSFGNNPSSGHNLSSDTNPLLGIPLPPSKALIGNAASSSAPSSTLNDKLAVLNSLLSCDQSSSHNPSSSRSNPLSSYNPSSGHNLSSDTNPLLGIPLPPSKALNGNAASSSAPSSTLNDKLVAKSPPSLLPSSTPPHLNKDDPPKSTPLPPVKKDDSPIPTPPPPSPPAKKDDPPTSTPPSSVNKDDSSTPKLPPRPSPSKPCPPPLPKGSGPRPPPPSSGLRKKSPLGNPDSDVKGDGSGSKTKLKPFFWDKCVANPDKSMVWHQISSGSFQFNEEAIESLFGYNADKNKKEVKKGSSSDVSNEPVRILDPKKSQNLAILLRALNVTIEEVSDALHEGNELPSELLQTLLKMAPTSDEELKLRLYSDDISKLGVAERFLKKLLAIPLAFQRLDTLLFMGSLEDEVINIKESYATLDVACKELKSNRIFLKLLEAVLKTGNRMNVGTFRGDAQAFKLETLLKLADVKGTDGKTTLLHFVVQEIIRSEGARGARLASGSKTSIEDSEKSGGKDEFWDHGVNVVSSLSEELENVKKAAILDIDGLTSMVVTLAEGLSKAKNFLHNEMKNTDEVVEGNSGFYKTLNCFVENAELSITGLLIDEKRIRDLVKDLTDYFHGSGTGKNEGLHVFVVVRDFLAIVDKVCKEVSQAPKAKVPALSTKTALVNKETSVSQPTVNPKDVLFPAIQGYRANNSDSSSDDD</sequence>
<gene>
    <name evidence="9" type="ORF">ZOSMA_214G00220</name>
</gene>
<feature type="compositionally biased region" description="Low complexity" evidence="5">
    <location>
        <begin position="461"/>
        <end position="472"/>
    </location>
</feature>
<organism evidence="9 10">
    <name type="scientific">Zostera marina</name>
    <name type="common">Eelgrass</name>
    <dbReference type="NCBI Taxonomy" id="29655"/>
    <lineage>
        <taxon>Eukaryota</taxon>
        <taxon>Viridiplantae</taxon>
        <taxon>Streptophyta</taxon>
        <taxon>Embryophyta</taxon>
        <taxon>Tracheophyta</taxon>
        <taxon>Spermatophyta</taxon>
        <taxon>Magnoliopsida</taxon>
        <taxon>Liliopsida</taxon>
        <taxon>Zosteraceae</taxon>
        <taxon>Zostera</taxon>
    </lineage>
</organism>
<reference evidence="10" key="1">
    <citation type="journal article" date="2016" name="Nature">
        <title>The genome of the seagrass Zostera marina reveals angiosperm adaptation to the sea.</title>
        <authorList>
            <person name="Olsen J.L."/>
            <person name="Rouze P."/>
            <person name="Verhelst B."/>
            <person name="Lin Y.-C."/>
            <person name="Bayer T."/>
            <person name="Collen J."/>
            <person name="Dattolo E."/>
            <person name="De Paoli E."/>
            <person name="Dittami S."/>
            <person name="Maumus F."/>
            <person name="Michel G."/>
            <person name="Kersting A."/>
            <person name="Lauritano C."/>
            <person name="Lohaus R."/>
            <person name="Toepel M."/>
            <person name="Tonon T."/>
            <person name="Vanneste K."/>
            <person name="Amirebrahimi M."/>
            <person name="Brakel J."/>
            <person name="Bostroem C."/>
            <person name="Chovatia M."/>
            <person name="Grimwood J."/>
            <person name="Jenkins J.W."/>
            <person name="Jueterbock A."/>
            <person name="Mraz A."/>
            <person name="Stam W.T."/>
            <person name="Tice H."/>
            <person name="Bornberg-Bauer E."/>
            <person name="Green P.J."/>
            <person name="Pearson G.A."/>
            <person name="Procaccini G."/>
            <person name="Duarte C.M."/>
            <person name="Schmutz J."/>
            <person name="Reusch T.B.H."/>
            <person name="Van de Peer Y."/>
        </authorList>
    </citation>
    <scope>NUCLEOTIDE SEQUENCE [LARGE SCALE GENOMIC DNA]</scope>
    <source>
        <strain evidence="10">cv. Finnish</strain>
    </source>
</reference>
<evidence type="ECO:0000256" key="6">
    <source>
        <dbReference type="SAM" id="Phobius"/>
    </source>
</evidence>
<feature type="chain" id="PRO_5005527807" description="Formin-like protein" evidence="7">
    <location>
        <begin position="26"/>
        <end position="1035"/>
    </location>
</feature>
<evidence type="ECO:0000256" key="2">
    <source>
        <dbReference type="ARBA" id="ARBA00022729"/>
    </source>
</evidence>
<evidence type="ECO:0000313" key="9">
    <source>
        <dbReference type="EMBL" id="KMZ69434.1"/>
    </source>
</evidence>
<proteinExistence type="inferred from homology"/>
<dbReference type="InterPro" id="IPR015425">
    <property type="entry name" value="FH2_Formin"/>
</dbReference>
<dbReference type="STRING" id="29655.A0A0K9PKE5"/>
<comment type="subcellular location">
    <subcellularLocation>
        <location evidence="1">Membrane</location>
        <topology evidence="1">Single-pass membrane protein</topology>
    </subcellularLocation>
</comment>
<dbReference type="InterPro" id="IPR027643">
    <property type="entry name" value="Formin-like_plant"/>
</dbReference>
<feature type="region of interest" description="Disordered" evidence="5">
    <location>
        <begin position="395"/>
        <end position="579"/>
    </location>
</feature>